<dbReference type="SUPFAM" id="SSF53335">
    <property type="entry name" value="S-adenosyl-L-methionine-dependent methyltransferases"/>
    <property type="match status" value="1"/>
</dbReference>
<sequence>MTRGDALALGVSRLRAGGIEGAARDAQLLLAHVLGVEVMRLSLERGEAVGASEMAAFEAALERRVAREPVSKIIGQRGFWGRDFIVTADVLDPRPETETLIAEALAGPAPARLLDLGTGTGILAVTLLAEWPEARGVATDLSQAALDVAARNAARHGVADRLTLVRSDWFAEVHGTFDLIVSNPPYISEAEMPGLAPEVRRHDPHMALTPGGDGLDPYRVIAAGAGDHLAPGGRLLVEIGNGQGADVQAIFAAAGLEDVRCHPDMDGRDRVVGAVAPAP</sequence>
<accession>A0A845M9V1</accession>
<keyword evidence="2 5" id="KW-0808">Transferase</keyword>
<evidence type="ECO:0000256" key="3">
    <source>
        <dbReference type="ARBA" id="ARBA00022691"/>
    </source>
</evidence>
<feature type="binding site" evidence="5">
    <location>
        <begin position="183"/>
        <end position="186"/>
    </location>
    <ligand>
        <name>substrate</name>
    </ligand>
</feature>
<dbReference type="HAMAP" id="MF_02126">
    <property type="entry name" value="RF_methyltr_PrmC"/>
    <property type="match status" value="1"/>
</dbReference>
<dbReference type="InterPro" id="IPR019874">
    <property type="entry name" value="RF_methyltr_PrmC"/>
</dbReference>
<evidence type="ECO:0000256" key="4">
    <source>
        <dbReference type="ARBA" id="ARBA00048391"/>
    </source>
</evidence>
<dbReference type="InterPro" id="IPR029063">
    <property type="entry name" value="SAM-dependent_MTases_sf"/>
</dbReference>
<keyword evidence="9" id="KW-1185">Reference proteome</keyword>
<name>A0A845M9V1_9RHOB</name>
<dbReference type="EMBL" id="WTUX01000011">
    <property type="protein sequence ID" value="MZR13331.1"/>
    <property type="molecule type" value="Genomic_DNA"/>
</dbReference>
<protein>
    <recommendedName>
        <fullName evidence="5">Release factor glutamine methyltransferase</fullName>
        <shortName evidence="5">RF MTase</shortName>
        <ecNumber evidence="5">2.1.1.297</ecNumber>
    </recommendedName>
    <alternativeName>
        <fullName evidence="5">N5-glutamine methyltransferase PrmC</fullName>
    </alternativeName>
    <alternativeName>
        <fullName evidence="5">Protein-(glutamine-N5) MTase PrmC</fullName>
    </alternativeName>
    <alternativeName>
        <fullName evidence="5">Protein-glutamine N-methyltransferase PrmC</fullName>
    </alternativeName>
</protein>
<dbReference type="GO" id="GO:0003676">
    <property type="term" value="F:nucleic acid binding"/>
    <property type="evidence" value="ECO:0007669"/>
    <property type="project" value="InterPro"/>
</dbReference>
<evidence type="ECO:0000256" key="2">
    <source>
        <dbReference type="ARBA" id="ARBA00022679"/>
    </source>
</evidence>
<dbReference type="InterPro" id="IPR050320">
    <property type="entry name" value="N5-glutamine_MTase"/>
</dbReference>
<evidence type="ECO:0000256" key="1">
    <source>
        <dbReference type="ARBA" id="ARBA00022603"/>
    </source>
</evidence>
<feature type="domain" description="Methyltransferase small" evidence="6">
    <location>
        <begin position="100"/>
        <end position="191"/>
    </location>
</feature>
<feature type="binding site" evidence="5">
    <location>
        <position position="140"/>
    </location>
    <ligand>
        <name>S-adenosyl-L-methionine</name>
        <dbReference type="ChEBI" id="CHEBI:59789"/>
    </ligand>
</feature>
<dbReference type="NCBIfam" id="TIGR03534">
    <property type="entry name" value="RF_mod_PrmC"/>
    <property type="match status" value="1"/>
</dbReference>
<dbReference type="InterPro" id="IPR002052">
    <property type="entry name" value="DNA_methylase_N6_adenine_CS"/>
</dbReference>
<evidence type="ECO:0000259" key="7">
    <source>
        <dbReference type="Pfam" id="PF17827"/>
    </source>
</evidence>
<dbReference type="GO" id="GO:0102559">
    <property type="term" value="F:peptide chain release factor N(5)-glutamine methyltransferase activity"/>
    <property type="evidence" value="ECO:0007669"/>
    <property type="project" value="UniProtKB-EC"/>
</dbReference>
<keyword evidence="1 5" id="KW-0489">Methyltransferase</keyword>
<dbReference type="RefSeq" id="WP_161351426.1">
    <property type="nucleotide sequence ID" value="NZ_WTUX01000011.1"/>
</dbReference>
<dbReference type="PROSITE" id="PS00092">
    <property type="entry name" value="N6_MTASE"/>
    <property type="match status" value="1"/>
</dbReference>
<dbReference type="InterPro" id="IPR007848">
    <property type="entry name" value="Small_mtfrase_dom"/>
</dbReference>
<comment type="similarity">
    <text evidence="5">Belongs to the protein N5-glutamine methyltransferase family. PrmC subfamily.</text>
</comment>
<dbReference type="InterPro" id="IPR040758">
    <property type="entry name" value="PrmC_N"/>
</dbReference>
<dbReference type="EC" id="2.1.1.297" evidence="5"/>
<organism evidence="8 9">
    <name type="scientific">Maritimibacter harenae</name>
    <dbReference type="NCBI Taxonomy" id="2606218"/>
    <lineage>
        <taxon>Bacteria</taxon>
        <taxon>Pseudomonadati</taxon>
        <taxon>Pseudomonadota</taxon>
        <taxon>Alphaproteobacteria</taxon>
        <taxon>Rhodobacterales</taxon>
        <taxon>Roseobacteraceae</taxon>
        <taxon>Maritimibacter</taxon>
    </lineage>
</organism>
<dbReference type="PANTHER" id="PTHR18895">
    <property type="entry name" value="HEMK METHYLTRANSFERASE"/>
    <property type="match status" value="1"/>
</dbReference>
<feature type="binding site" evidence="5">
    <location>
        <position position="169"/>
    </location>
    <ligand>
        <name>S-adenosyl-L-methionine</name>
        <dbReference type="ChEBI" id="CHEBI:59789"/>
    </ligand>
</feature>
<dbReference type="Proteomes" id="UP000467322">
    <property type="component" value="Unassembled WGS sequence"/>
</dbReference>
<dbReference type="AlphaFoldDB" id="A0A845M9V1"/>
<feature type="binding site" evidence="5">
    <location>
        <position position="183"/>
    </location>
    <ligand>
        <name>S-adenosyl-L-methionine</name>
        <dbReference type="ChEBI" id="CHEBI:59789"/>
    </ligand>
</feature>
<comment type="function">
    <text evidence="5">Methylates the class 1 translation termination release factors RF1/PrfA and RF2/PrfB on the glutamine residue of the universally conserved GGQ motif.</text>
</comment>
<dbReference type="Pfam" id="PF05175">
    <property type="entry name" value="MTS"/>
    <property type="match status" value="1"/>
</dbReference>
<dbReference type="PANTHER" id="PTHR18895:SF74">
    <property type="entry name" value="MTRF1L RELEASE FACTOR GLUTAMINE METHYLTRANSFERASE"/>
    <property type="match status" value="1"/>
</dbReference>
<dbReference type="InterPro" id="IPR004556">
    <property type="entry name" value="HemK-like"/>
</dbReference>
<evidence type="ECO:0000313" key="8">
    <source>
        <dbReference type="EMBL" id="MZR13331.1"/>
    </source>
</evidence>
<dbReference type="Gene3D" id="1.10.8.10">
    <property type="entry name" value="DNA helicase RuvA subunit, C-terminal domain"/>
    <property type="match status" value="1"/>
</dbReference>
<comment type="catalytic activity">
    <reaction evidence="4 5">
        <text>L-glutaminyl-[peptide chain release factor] + S-adenosyl-L-methionine = N(5)-methyl-L-glutaminyl-[peptide chain release factor] + S-adenosyl-L-homocysteine + H(+)</text>
        <dbReference type="Rhea" id="RHEA:42896"/>
        <dbReference type="Rhea" id="RHEA-COMP:10271"/>
        <dbReference type="Rhea" id="RHEA-COMP:10272"/>
        <dbReference type="ChEBI" id="CHEBI:15378"/>
        <dbReference type="ChEBI" id="CHEBI:30011"/>
        <dbReference type="ChEBI" id="CHEBI:57856"/>
        <dbReference type="ChEBI" id="CHEBI:59789"/>
        <dbReference type="ChEBI" id="CHEBI:61891"/>
        <dbReference type="EC" id="2.1.1.297"/>
    </reaction>
</comment>
<dbReference type="GO" id="GO:0032259">
    <property type="term" value="P:methylation"/>
    <property type="evidence" value="ECO:0007669"/>
    <property type="project" value="UniProtKB-KW"/>
</dbReference>
<dbReference type="NCBIfam" id="TIGR00536">
    <property type="entry name" value="hemK_fam"/>
    <property type="match status" value="1"/>
</dbReference>
<feature type="binding site" evidence="5">
    <location>
        <begin position="117"/>
        <end position="121"/>
    </location>
    <ligand>
        <name>S-adenosyl-L-methionine</name>
        <dbReference type="ChEBI" id="CHEBI:59789"/>
    </ligand>
</feature>
<evidence type="ECO:0000313" key="9">
    <source>
        <dbReference type="Proteomes" id="UP000467322"/>
    </source>
</evidence>
<reference evidence="8 9" key="1">
    <citation type="submission" date="2019-12" db="EMBL/GenBank/DDBJ databases">
        <title>Maritimibacter sp. nov. sp. isolated from sea sand.</title>
        <authorList>
            <person name="Kim J."/>
            <person name="Jeong S.E."/>
            <person name="Jung H.S."/>
            <person name="Jeon C.O."/>
        </authorList>
    </citation>
    <scope>NUCLEOTIDE SEQUENCE [LARGE SCALE GENOMIC DNA]</scope>
    <source>
        <strain evidence="8 9">DP07</strain>
    </source>
</reference>
<dbReference type="CDD" id="cd02440">
    <property type="entry name" value="AdoMet_MTases"/>
    <property type="match status" value="1"/>
</dbReference>
<evidence type="ECO:0000256" key="5">
    <source>
        <dbReference type="HAMAP-Rule" id="MF_02126"/>
    </source>
</evidence>
<gene>
    <name evidence="5 8" type="primary">prmC</name>
    <name evidence="8" type="ORF">GQE99_09900</name>
</gene>
<dbReference type="Gene3D" id="3.40.50.150">
    <property type="entry name" value="Vaccinia Virus protein VP39"/>
    <property type="match status" value="1"/>
</dbReference>
<evidence type="ECO:0000259" key="6">
    <source>
        <dbReference type="Pfam" id="PF05175"/>
    </source>
</evidence>
<keyword evidence="3 5" id="KW-0949">S-adenosyl-L-methionine</keyword>
<proteinExistence type="inferred from homology"/>
<dbReference type="Pfam" id="PF17827">
    <property type="entry name" value="PrmC_N"/>
    <property type="match status" value="1"/>
</dbReference>
<comment type="caution">
    <text evidence="8">The sequence shown here is derived from an EMBL/GenBank/DDBJ whole genome shotgun (WGS) entry which is preliminary data.</text>
</comment>
<feature type="domain" description="Release factor glutamine methyltransferase N-terminal" evidence="7">
    <location>
        <begin position="5"/>
        <end position="75"/>
    </location>
</feature>